<proteinExistence type="predicted"/>
<sequence>MNSKPTHARVNAGRLRIFNGVKVTVAIADALGSHTKSRTTPVMIQDLSPTGMRFMTHLRFPVSKDYCIRTSVAFGAWEFNLVGNVAWRSKEENIYVYGCTFVHDEQMQQALAAALKEKLAQMIPARRRILDMYEHLLRVTLKPAAPYLDRSL</sequence>
<reference evidence="2 3" key="1">
    <citation type="submission" date="2020-01" db="EMBL/GenBank/DDBJ databases">
        <title>Paenibacillus soybeanensis sp. nov. isolated from the nodules of soybean (Glycine max(L.) Merr).</title>
        <authorList>
            <person name="Wang H."/>
        </authorList>
    </citation>
    <scope>NUCLEOTIDE SEQUENCE [LARGE SCALE GENOMIC DNA]</scope>
    <source>
        <strain evidence="2 3">T1</strain>
    </source>
</reference>
<accession>A0ABW9XLW7</accession>
<evidence type="ECO:0000259" key="1">
    <source>
        <dbReference type="Pfam" id="PF07238"/>
    </source>
</evidence>
<dbReference type="Proteomes" id="UP000665561">
    <property type="component" value="Unassembled WGS sequence"/>
</dbReference>
<evidence type="ECO:0000313" key="3">
    <source>
        <dbReference type="Proteomes" id="UP000665561"/>
    </source>
</evidence>
<feature type="domain" description="PilZ" evidence="1">
    <location>
        <begin position="39"/>
        <end position="110"/>
    </location>
</feature>
<name>A0ABW9XLW7_9BACL</name>
<protein>
    <recommendedName>
        <fullName evidence="1">PilZ domain-containing protein</fullName>
    </recommendedName>
</protein>
<dbReference type="Gene3D" id="2.40.10.220">
    <property type="entry name" value="predicted glycosyltransferase like domains"/>
    <property type="match status" value="1"/>
</dbReference>
<dbReference type="RefSeq" id="WP_161742233.1">
    <property type="nucleotide sequence ID" value="NZ_JAAAMV010000003.1"/>
</dbReference>
<keyword evidence="3" id="KW-1185">Reference proteome</keyword>
<evidence type="ECO:0000313" key="2">
    <source>
        <dbReference type="EMBL" id="NBD23588.1"/>
    </source>
</evidence>
<gene>
    <name evidence="2" type="ORF">GT019_06860</name>
</gene>
<comment type="caution">
    <text evidence="2">The sequence shown here is derived from an EMBL/GenBank/DDBJ whole genome shotgun (WGS) entry which is preliminary data.</text>
</comment>
<organism evidence="2 3">
    <name type="scientific">Paenibacillus glycinis</name>
    <dbReference type="NCBI Taxonomy" id="2697035"/>
    <lineage>
        <taxon>Bacteria</taxon>
        <taxon>Bacillati</taxon>
        <taxon>Bacillota</taxon>
        <taxon>Bacilli</taxon>
        <taxon>Bacillales</taxon>
        <taxon>Paenibacillaceae</taxon>
        <taxon>Paenibacillus</taxon>
    </lineage>
</organism>
<dbReference type="SUPFAM" id="SSF141371">
    <property type="entry name" value="PilZ domain-like"/>
    <property type="match status" value="1"/>
</dbReference>
<dbReference type="Pfam" id="PF07238">
    <property type="entry name" value="PilZ"/>
    <property type="match status" value="1"/>
</dbReference>
<dbReference type="EMBL" id="JAAAMV010000003">
    <property type="protein sequence ID" value="NBD23588.1"/>
    <property type="molecule type" value="Genomic_DNA"/>
</dbReference>
<dbReference type="InterPro" id="IPR009875">
    <property type="entry name" value="PilZ_domain"/>
</dbReference>